<feature type="region of interest" description="Disordered" evidence="5">
    <location>
        <begin position="1"/>
        <end position="24"/>
    </location>
</feature>
<proteinExistence type="predicted"/>
<dbReference type="InterPro" id="IPR011701">
    <property type="entry name" value="MFS"/>
</dbReference>
<feature type="transmembrane region" description="Helical" evidence="6">
    <location>
        <begin position="392"/>
        <end position="412"/>
    </location>
</feature>
<feature type="transmembrane region" description="Helical" evidence="6">
    <location>
        <begin position="215"/>
        <end position="236"/>
    </location>
</feature>
<reference evidence="8 9" key="1">
    <citation type="submission" date="2015-01" db="EMBL/GenBank/DDBJ databases">
        <title>The Genome Sequence of Exophiala spinifera CBS89968.</title>
        <authorList>
            <consortium name="The Broad Institute Genomics Platform"/>
            <person name="Cuomo C."/>
            <person name="de Hoog S."/>
            <person name="Gorbushina A."/>
            <person name="Stielow B."/>
            <person name="Teixiera M."/>
            <person name="Abouelleil A."/>
            <person name="Chapman S.B."/>
            <person name="Priest M."/>
            <person name="Young S.K."/>
            <person name="Wortman J."/>
            <person name="Nusbaum C."/>
            <person name="Birren B."/>
        </authorList>
    </citation>
    <scope>NUCLEOTIDE SEQUENCE [LARGE SCALE GENOMIC DNA]</scope>
    <source>
        <strain evidence="8 9">CBS 89968</strain>
    </source>
</reference>
<keyword evidence="9" id="KW-1185">Reference proteome</keyword>
<evidence type="ECO:0000256" key="1">
    <source>
        <dbReference type="ARBA" id="ARBA00004141"/>
    </source>
</evidence>
<name>A0A0D1ZA76_9EURO</name>
<feature type="transmembrane region" description="Helical" evidence="6">
    <location>
        <begin position="257"/>
        <end position="278"/>
    </location>
</feature>
<sequence>MSSFSNEKAESATAEEKAYDSRHELDRTDTHETHDALHVHNDLAHKGDDSDGEVDWTFRTIIAALSLGGLYTGSQIMLYFVGGCLAFIQTDLHAEKNGSWLPVANTLAITAVAPFTGYLQDLLGRRNITLVGSIIIMVGICLIGGAQNFPMGVAGMALSGAGAGICELTALAGISDIVPVRKRGLALALMTGCIIPFTPYVMYSQLLSTYHTWRWGQWISLIWNGLVFIGLATTYFPKAHPRMEGFSKSKILARIDYVGAVLSITGITIFLVALQAGGYSHPWASAYVLAQLLIGILLIAAWIAWEIKFAKFPMVPKEMFQGQRIVGLAFFIAFVAGMDFYSVINFFPLSFGAVYDPDPVQVGLKGLGYGISTTIGAVFFNALLSTKIPAKVILLVATVLMTAFAGALAATTPDTAKMAVAFGTIGSFGIGGVLVPSATIALIVVPDTLLATTAALSLSIRTIGGSIGFSIYYNVFVNKLTKALPEKVAEYAIKAGLSVVDAPGFVTAFLTAPATLATTPGYTPEIAAAATIGTKWAYAYALKYVWYCSIPFGALAIISCTLMPSIKAYQTNRVAVAL</sequence>
<dbReference type="Proteomes" id="UP000053328">
    <property type="component" value="Unassembled WGS sequence"/>
</dbReference>
<evidence type="ECO:0000256" key="3">
    <source>
        <dbReference type="ARBA" id="ARBA00022989"/>
    </source>
</evidence>
<dbReference type="PANTHER" id="PTHR23501">
    <property type="entry name" value="MAJOR FACILITATOR SUPERFAMILY"/>
    <property type="match status" value="1"/>
</dbReference>
<evidence type="ECO:0000313" key="8">
    <source>
        <dbReference type="EMBL" id="KIW09922.1"/>
    </source>
</evidence>
<keyword evidence="4 6" id="KW-0472">Membrane</keyword>
<feature type="transmembrane region" description="Helical" evidence="6">
    <location>
        <begin position="544"/>
        <end position="563"/>
    </location>
</feature>
<gene>
    <name evidence="8" type="ORF">PV08_11698</name>
</gene>
<dbReference type="InterPro" id="IPR020846">
    <property type="entry name" value="MFS_dom"/>
</dbReference>
<feature type="transmembrane region" description="Helical" evidence="6">
    <location>
        <begin position="128"/>
        <end position="146"/>
    </location>
</feature>
<dbReference type="Gene3D" id="1.20.1250.20">
    <property type="entry name" value="MFS general substrate transporter like domains"/>
    <property type="match status" value="1"/>
</dbReference>
<accession>A0A0D1ZA76</accession>
<dbReference type="AlphaFoldDB" id="A0A0D1ZA76"/>
<feature type="transmembrane region" description="Helical" evidence="6">
    <location>
        <begin position="367"/>
        <end position="385"/>
    </location>
</feature>
<dbReference type="GO" id="GO:0005886">
    <property type="term" value="C:plasma membrane"/>
    <property type="evidence" value="ECO:0007669"/>
    <property type="project" value="TreeGrafter"/>
</dbReference>
<evidence type="ECO:0000256" key="2">
    <source>
        <dbReference type="ARBA" id="ARBA00022692"/>
    </source>
</evidence>
<feature type="transmembrane region" description="Helical" evidence="6">
    <location>
        <begin position="184"/>
        <end position="203"/>
    </location>
</feature>
<feature type="transmembrane region" description="Helical" evidence="6">
    <location>
        <begin position="418"/>
        <end position="442"/>
    </location>
</feature>
<evidence type="ECO:0000256" key="5">
    <source>
        <dbReference type="SAM" id="MobiDB-lite"/>
    </source>
</evidence>
<evidence type="ECO:0000256" key="6">
    <source>
        <dbReference type="SAM" id="Phobius"/>
    </source>
</evidence>
<dbReference type="GO" id="GO:0022857">
    <property type="term" value="F:transmembrane transporter activity"/>
    <property type="evidence" value="ECO:0007669"/>
    <property type="project" value="InterPro"/>
</dbReference>
<dbReference type="OrthoDB" id="4161376at2759"/>
<feature type="transmembrane region" description="Helical" evidence="6">
    <location>
        <begin position="325"/>
        <end position="347"/>
    </location>
</feature>
<evidence type="ECO:0000256" key="4">
    <source>
        <dbReference type="ARBA" id="ARBA00023136"/>
    </source>
</evidence>
<comment type="subcellular location">
    <subcellularLocation>
        <location evidence="1">Membrane</location>
        <topology evidence="1">Multi-pass membrane protein</topology>
    </subcellularLocation>
</comment>
<dbReference type="RefSeq" id="XP_016230138.1">
    <property type="nucleotide sequence ID" value="XM_016386006.1"/>
</dbReference>
<feature type="transmembrane region" description="Helical" evidence="6">
    <location>
        <begin position="284"/>
        <end position="305"/>
    </location>
</feature>
<dbReference type="HOGENOM" id="CLU_000960_25_3_1"/>
<feature type="transmembrane region" description="Helical" evidence="6">
    <location>
        <begin position="152"/>
        <end position="172"/>
    </location>
</feature>
<organism evidence="8 9">
    <name type="scientific">Exophiala spinifera</name>
    <dbReference type="NCBI Taxonomy" id="91928"/>
    <lineage>
        <taxon>Eukaryota</taxon>
        <taxon>Fungi</taxon>
        <taxon>Dikarya</taxon>
        <taxon>Ascomycota</taxon>
        <taxon>Pezizomycotina</taxon>
        <taxon>Eurotiomycetes</taxon>
        <taxon>Chaetothyriomycetidae</taxon>
        <taxon>Chaetothyriales</taxon>
        <taxon>Herpotrichiellaceae</taxon>
        <taxon>Exophiala</taxon>
    </lineage>
</organism>
<dbReference type="VEuPathDB" id="FungiDB:PV08_11698"/>
<dbReference type="PANTHER" id="PTHR23501:SF109">
    <property type="entry name" value="MAJOR FACILITATOR SUPERFAMILY (MFS) PROFILE DOMAIN-CONTAINING PROTEIN-RELATED"/>
    <property type="match status" value="1"/>
</dbReference>
<feature type="compositionally biased region" description="Basic and acidic residues" evidence="5">
    <location>
        <begin position="7"/>
        <end position="24"/>
    </location>
</feature>
<dbReference type="Pfam" id="PF07690">
    <property type="entry name" value="MFS_1"/>
    <property type="match status" value="1"/>
</dbReference>
<protein>
    <recommendedName>
        <fullName evidence="7">Major facilitator superfamily (MFS) profile domain-containing protein</fullName>
    </recommendedName>
</protein>
<dbReference type="GeneID" id="27338781"/>
<evidence type="ECO:0000259" key="7">
    <source>
        <dbReference type="PROSITE" id="PS50850"/>
    </source>
</evidence>
<evidence type="ECO:0000313" key="9">
    <source>
        <dbReference type="Proteomes" id="UP000053328"/>
    </source>
</evidence>
<feature type="transmembrane region" description="Helical" evidence="6">
    <location>
        <begin position="61"/>
        <end position="88"/>
    </location>
</feature>
<dbReference type="InterPro" id="IPR036259">
    <property type="entry name" value="MFS_trans_sf"/>
</dbReference>
<keyword evidence="2 6" id="KW-0812">Transmembrane</keyword>
<feature type="domain" description="Major facilitator superfamily (MFS) profile" evidence="7">
    <location>
        <begin position="61"/>
        <end position="516"/>
    </location>
</feature>
<keyword evidence="3 6" id="KW-1133">Transmembrane helix</keyword>
<feature type="transmembrane region" description="Helical" evidence="6">
    <location>
        <begin position="100"/>
        <end position="119"/>
    </location>
</feature>
<dbReference type="SUPFAM" id="SSF103473">
    <property type="entry name" value="MFS general substrate transporter"/>
    <property type="match status" value="1"/>
</dbReference>
<dbReference type="EMBL" id="KN847501">
    <property type="protein sequence ID" value="KIW09922.1"/>
    <property type="molecule type" value="Genomic_DNA"/>
</dbReference>
<dbReference type="PROSITE" id="PS50850">
    <property type="entry name" value="MFS"/>
    <property type="match status" value="1"/>
</dbReference>